<keyword evidence="5 8" id="KW-0175">Coiled coil</keyword>
<feature type="coiled-coil region" evidence="8">
    <location>
        <begin position="266"/>
        <end position="293"/>
    </location>
</feature>
<comment type="similarity">
    <text evidence="2">Belongs to the HEXIM family.</text>
</comment>
<dbReference type="EMBL" id="DS469541">
    <property type="protein sequence ID" value="EDO44772.1"/>
    <property type="molecule type" value="Genomic_DNA"/>
</dbReference>
<accession>A7RUX8</accession>
<dbReference type="PRINTS" id="PR02094">
    <property type="entry name" value="HEXIMFAMILY"/>
</dbReference>
<evidence type="ECO:0008006" key="12">
    <source>
        <dbReference type="Google" id="ProtNLM"/>
    </source>
</evidence>
<evidence type="ECO:0000256" key="4">
    <source>
        <dbReference type="ARBA" id="ARBA00023015"/>
    </source>
</evidence>
<keyword evidence="4" id="KW-0805">Transcription regulation</keyword>
<evidence type="ECO:0000256" key="8">
    <source>
        <dbReference type="SAM" id="Coils"/>
    </source>
</evidence>
<feature type="compositionally biased region" description="Basic and acidic residues" evidence="9">
    <location>
        <begin position="29"/>
        <end position="43"/>
    </location>
</feature>
<dbReference type="InParanoid" id="A7RUX8"/>
<feature type="compositionally biased region" description="Acidic residues" evidence="9">
    <location>
        <begin position="177"/>
        <end position="186"/>
    </location>
</feature>
<dbReference type="HOGENOM" id="CLU_761419_0_0_1"/>
<dbReference type="GO" id="GO:0005737">
    <property type="term" value="C:cytoplasm"/>
    <property type="evidence" value="ECO:0000318"/>
    <property type="project" value="GO_Central"/>
</dbReference>
<evidence type="ECO:0000256" key="6">
    <source>
        <dbReference type="ARBA" id="ARBA00023163"/>
    </source>
</evidence>
<feature type="compositionally biased region" description="Basic and acidic residues" evidence="9">
    <location>
        <begin position="54"/>
        <end position="69"/>
    </location>
</feature>
<sequence length="364" mass="42335">MTEEPDPSSITEVDQSTMDGNEGDDERDGDERTSEHSGTEMPEKNYTSDQVTANHDKKEDSSDRFDKSGVKPMPISKKHRRGSRRCRKKKYKPYTKMTWDEKKARLELDAKKATKMREQYMHEKGRPAAPYNTTQFLMDEHDQEEPDLGAHSHMQSDGEDDTSNSTGRPRLQSQSMDDSDLEDYNESPEDEIYEQQFFEKDFTEAYEQVHAESLYSMNKDARTGVWGLEYYNESPEDEIYEQQFFEKDFTEAYEQVHAESLYSMNKDALVRECMCLEERVETLERQMREKDRCKNGLVRQTSLEELALKLNSESSSGNSDDNSSTRANEDVLSSLQSELNRLRSENERLRLENTNLTKTVPTNV</sequence>
<keyword evidence="11" id="KW-1185">Reference proteome</keyword>
<evidence type="ECO:0000256" key="5">
    <source>
        <dbReference type="ARBA" id="ARBA00023054"/>
    </source>
</evidence>
<dbReference type="PANTHER" id="PTHR13469:SF8">
    <property type="entry name" value="HEXIM P-TEFB COMPLEX SUBUNIT 1"/>
    <property type="match status" value="1"/>
</dbReference>
<feature type="compositionally biased region" description="Polar residues" evidence="9">
    <location>
        <begin position="8"/>
        <end position="18"/>
    </location>
</feature>
<dbReference type="Pfam" id="PF15313">
    <property type="entry name" value="HEXIM"/>
    <property type="match status" value="2"/>
</dbReference>
<dbReference type="GO" id="GO:0097322">
    <property type="term" value="F:7SK snRNA binding"/>
    <property type="evidence" value="ECO:0000318"/>
    <property type="project" value="GO_Central"/>
</dbReference>
<evidence type="ECO:0000313" key="11">
    <source>
        <dbReference type="Proteomes" id="UP000001593"/>
    </source>
</evidence>
<dbReference type="OMA" id="FLMEIHK"/>
<keyword evidence="7" id="KW-0539">Nucleus</keyword>
<organism evidence="10 11">
    <name type="scientific">Nematostella vectensis</name>
    <name type="common">Starlet sea anemone</name>
    <dbReference type="NCBI Taxonomy" id="45351"/>
    <lineage>
        <taxon>Eukaryota</taxon>
        <taxon>Metazoa</taxon>
        <taxon>Cnidaria</taxon>
        <taxon>Anthozoa</taxon>
        <taxon>Hexacorallia</taxon>
        <taxon>Actiniaria</taxon>
        <taxon>Edwardsiidae</taxon>
        <taxon>Nematostella</taxon>
    </lineage>
</organism>
<dbReference type="PhylomeDB" id="A7RUX8"/>
<dbReference type="STRING" id="45351.A7RUX8"/>
<evidence type="ECO:0000256" key="3">
    <source>
        <dbReference type="ARBA" id="ARBA00022491"/>
    </source>
</evidence>
<evidence type="ECO:0000256" key="9">
    <source>
        <dbReference type="SAM" id="MobiDB-lite"/>
    </source>
</evidence>
<feature type="compositionally biased region" description="Basic residues" evidence="9">
    <location>
        <begin position="76"/>
        <end position="93"/>
    </location>
</feature>
<keyword evidence="3" id="KW-0678">Repressor</keyword>
<dbReference type="GO" id="GO:0004861">
    <property type="term" value="F:cyclin-dependent protein serine/threonine kinase inhibitor activity"/>
    <property type="evidence" value="ECO:0000318"/>
    <property type="project" value="GO_Central"/>
</dbReference>
<evidence type="ECO:0000256" key="7">
    <source>
        <dbReference type="ARBA" id="ARBA00023242"/>
    </source>
</evidence>
<keyword evidence="6" id="KW-0804">Transcription</keyword>
<reference evidence="10 11" key="1">
    <citation type="journal article" date="2007" name="Science">
        <title>Sea anemone genome reveals ancestral eumetazoan gene repertoire and genomic organization.</title>
        <authorList>
            <person name="Putnam N.H."/>
            <person name="Srivastava M."/>
            <person name="Hellsten U."/>
            <person name="Dirks B."/>
            <person name="Chapman J."/>
            <person name="Salamov A."/>
            <person name="Terry A."/>
            <person name="Shapiro H."/>
            <person name="Lindquist E."/>
            <person name="Kapitonov V.V."/>
            <person name="Jurka J."/>
            <person name="Genikhovich G."/>
            <person name="Grigoriev I.V."/>
            <person name="Lucas S.M."/>
            <person name="Steele R.E."/>
            <person name="Finnerty J.R."/>
            <person name="Technau U."/>
            <person name="Martindale M.Q."/>
            <person name="Rokhsar D.S."/>
        </authorList>
    </citation>
    <scope>NUCLEOTIDE SEQUENCE [LARGE SCALE GENOMIC DNA]</scope>
    <source>
        <strain evidence="11">CH2 X CH6</strain>
    </source>
</reference>
<evidence type="ECO:0000256" key="1">
    <source>
        <dbReference type="ARBA" id="ARBA00004123"/>
    </source>
</evidence>
<feature type="region of interest" description="Disordered" evidence="9">
    <location>
        <begin position="1"/>
        <end position="104"/>
    </location>
</feature>
<dbReference type="InterPro" id="IPR024872">
    <property type="entry name" value="HEXIM"/>
</dbReference>
<feature type="compositionally biased region" description="Low complexity" evidence="9">
    <location>
        <begin position="311"/>
        <end position="324"/>
    </location>
</feature>
<dbReference type="Proteomes" id="UP000001593">
    <property type="component" value="Unassembled WGS sequence"/>
</dbReference>
<evidence type="ECO:0000313" key="10">
    <source>
        <dbReference type="EMBL" id="EDO44772.1"/>
    </source>
</evidence>
<evidence type="ECO:0000256" key="2">
    <source>
        <dbReference type="ARBA" id="ARBA00008409"/>
    </source>
</evidence>
<feature type="compositionally biased region" description="Polar residues" evidence="9">
    <location>
        <begin position="163"/>
        <end position="176"/>
    </location>
</feature>
<dbReference type="GO" id="GO:0005654">
    <property type="term" value="C:nucleoplasm"/>
    <property type="evidence" value="ECO:0000318"/>
    <property type="project" value="GO_Central"/>
</dbReference>
<dbReference type="eggNOG" id="ENOG502QQP8">
    <property type="taxonomic scope" value="Eukaryota"/>
</dbReference>
<feature type="region of interest" description="Disordered" evidence="9">
    <location>
        <begin position="311"/>
        <end position="331"/>
    </location>
</feature>
<dbReference type="Gene3D" id="6.10.250.2910">
    <property type="match status" value="2"/>
</dbReference>
<name>A7RUX8_NEMVE</name>
<protein>
    <recommendedName>
        <fullName evidence="12">Protein HEXIM</fullName>
    </recommendedName>
</protein>
<feature type="coiled-coil region" evidence="8">
    <location>
        <begin position="332"/>
        <end position="359"/>
    </location>
</feature>
<dbReference type="GO" id="GO:0000122">
    <property type="term" value="P:negative regulation of transcription by RNA polymerase II"/>
    <property type="evidence" value="ECO:0000318"/>
    <property type="project" value="GO_Central"/>
</dbReference>
<dbReference type="AlphaFoldDB" id="A7RUX8"/>
<feature type="region of interest" description="Disordered" evidence="9">
    <location>
        <begin position="120"/>
        <end position="186"/>
    </location>
</feature>
<dbReference type="PANTHER" id="PTHR13469">
    <property type="entry name" value="HEXAMETHYLENE BISACETAMIDE INDUCIBLE 1"/>
    <property type="match status" value="1"/>
</dbReference>
<gene>
    <name evidence="10" type="ORF">NEMVEDRAFT_v1g202514</name>
</gene>
<comment type="subcellular location">
    <subcellularLocation>
        <location evidence="1">Nucleus</location>
    </subcellularLocation>
</comment>
<proteinExistence type="inferred from homology"/>